<accession>A0ABR2C928</accession>
<organism evidence="2 3">
    <name type="scientific">Hibiscus sabdariffa</name>
    <name type="common">roselle</name>
    <dbReference type="NCBI Taxonomy" id="183260"/>
    <lineage>
        <taxon>Eukaryota</taxon>
        <taxon>Viridiplantae</taxon>
        <taxon>Streptophyta</taxon>
        <taxon>Embryophyta</taxon>
        <taxon>Tracheophyta</taxon>
        <taxon>Spermatophyta</taxon>
        <taxon>Magnoliopsida</taxon>
        <taxon>eudicotyledons</taxon>
        <taxon>Gunneridae</taxon>
        <taxon>Pentapetalae</taxon>
        <taxon>rosids</taxon>
        <taxon>malvids</taxon>
        <taxon>Malvales</taxon>
        <taxon>Malvaceae</taxon>
        <taxon>Malvoideae</taxon>
        <taxon>Hibiscus</taxon>
    </lineage>
</organism>
<keyword evidence="3" id="KW-1185">Reference proteome</keyword>
<name>A0ABR2C928_9ROSI</name>
<evidence type="ECO:0000313" key="3">
    <source>
        <dbReference type="Proteomes" id="UP001472677"/>
    </source>
</evidence>
<evidence type="ECO:0000256" key="1">
    <source>
        <dbReference type="SAM" id="MobiDB-lite"/>
    </source>
</evidence>
<proteinExistence type="predicted"/>
<gene>
    <name evidence="2" type="ORF">V6N12_066760</name>
</gene>
<reference evidence="2 3" key="1">
    <citation type="journal article" date="2024" name="G3 (Bethesda)">
        <title>Genome assembly of Hibiscus sabdariffa L. provides insights into metabolisms of medicinal natural products.</title>
        <authorList>
            <person name="Kim T."/>
        </authorList>
    </citation>
    <scope>NUCLEOTIDE SEQUENCE [LARGE SCALE GENOMIC DNA]</scope>
    <source>
        <strain evidence="2">TK-2024</strain>
        <tissue evidence="2">Old leaves</tissue>
    </source>
</reference>
<protein>
    <submittedName>
        <fullName evidence="2">Uncharacterized protein</fullName>
    </submittedName>
</protein>
<feature type="region of interest" description="Disordered" evidence="1">
    <location>
        <begin position="1"/>
        <end position="35"/>
    </location>
</feature>
<dbReference type="Proteomes" id="UP001472677">
    <property type="component" value="Unassembled WGS sequence"/>
</dbReference>
<sequence>MKNENPSLHPYGNSSGRPWEISDHLGLPQVPERPRSPVALEDLRATKKGKSHGVGVEHNIKQSENFDMEYDWERLISLMRKARMMIRMSILMLNKDQPMRAW</sequence>
<feature type="compositionally biased region" description="Polar residues" evidence="1">
    <location>
        <begin position="1"/>
        <end position="16"/>
    </location>
</feature>
<evidence type="ECO:0000313" key="2">
    <source>
        <dbReference type="EMBL" id="KAK8515919.1"/>
    </source>
</evidence>
<dbReference type="EMBL" id="JBBPBM010000061">
    <property type="protein sequence ID" value="KAK8515919.1"/>
    <property type="molecule type" value="Genomic_DNA"/>
</dbReference>
<comment type="caution">
    <text evidence="2">The sequence shown here is derived from an EMBL/GenBank/DDBJ whole genome shotgun (WGS) entry which is preliminary data.</text>
</comment>